<evidence type="ECO:0000313" key="1">
    <source>
        <dbReference type="EMBL" id="GGG31678.1"/>
    </source>
</evidence>
<dbReference type="Proteomes" id="UP000601361">
    <property type="component" value="Unassembled WGS sequence"/>
</dbReference>
<sequence length="137" mass="15995">MKGYYFPDLMRASILLCFVVFFLLSGCQKEESSVPAERLFGQTWYNTFQQKEGDFFIFKPEPQLNAGWRYDNFRLEADGQFQEEGLGPADGVESRPGVWTREGANKYRIRFLDGTRPGYLLEVKLLDKQTLQARRVY</sequence>
<gene>
    <name evidence="1" type="ORF">GCM10011378_05270</name>
</gene>
<dbReference type="PROSITE" id="PS51257">
    <property type="entry name" value="PROKAR_LIPOPROTEIN"/>
    <property type="match status" value="1"/>
</dbReference>
<protein>
    <recommendedName>
        <fullName evidence="3">Lipoprotein</fullName>
    </recommendedName>
</protein>
<accession>A0ABQ1WKG3</accession>
<evidence type="ECO:0000313" key="2">
    <source>
        <dbReference type="Proteomes" id="UP000601361"/>
    </source>
</evidence>
<keyword evidence="2" id="KW-1185">Reference proteome</keyword>
<evidence type="ECO:0008006" key="3">
    <source>
        <dbReference type="Google" id="ProtNLM"/>
    </source>
</evidence>
<reference evidence="2" key="1">
    <citation type="journal article" date="2019" name="Int. J. Syst. Evol. Microbiol.">
        <title>The Global Catalogue of Microorganisms (GCM) 10K type strain sequencing project: providing services to taxonomists for standard genome sequencing and annotation.</title>
        <authorList>
            <consortium name="The Broad Institute Genomics Platform"/>
            <consortium name="The Broad Institute Genome Sequencing Center for Infectious Disease"/>
            <person name="Wu L."/>
            <person name="Ma J."/>
        </authorList>
    </citation>
    <scope>NUCLEOTIDE SEQUENCE [LARGE SCALE GENOMIC DNA]</scope>
    <source>
        <strain evidence="2">CGMCC 1.12990</strain>
    </source>
</reference>
<name>A0ABQ1WKG3_9BACT</name>
<proteinExistence type="predicted"/>
<dbReference type="EMBL" id="BMGS01000001">
    <property type="protein sequence ID" value="GGG31678.1"/>
    <property type="molecule type" value="Genomic_DNA"/>
</dbReference>
<organism evidence="1 2">
    <name type="scientific">Hymenobacter glacieicola</name>
    <dbReference type="NCBI Taxonomy" id="1562124"/>
    <lineage>
        <taxon>Bacteria</taxon>
        <taxon>Pseudomonadati</taxon>
        <taxon>Bacteroidota</taxon>
        <taxon>Cytophagia</taxon>
        <taxon>Cytophagales</taxon>
        <taxon>Hymenobacteraceae</taxon>
        <taxon>Hymenobacter</taxon>
    </lineage>
</organism>
<comment type="caution">
    <text evidence="1">The sequence shown here is derived from an EMBL/GenBank/DDBJ whole genome shotgun (WGS) entry which is preliminary data.</text>
</comment>